<evidence type="ECO:0000313" key="3">
    <source>
        <dbReference type="Proteomes" id="UP000054928"/>
    </source>
</evidence>
<reference evidence="3" key="1">
    <citation type="submission" date="2014-09" db="EMBL/GenBank/DDBJ databases">
        <authorList>
            <person name="Sharma Rahul"/>
            <person name="Thines Marco"/>
        </authorList>
    </citation>
    <scope>NUCLEOTIDE SEQUENCE [LARGE SCALE GENOMIC DNA]</scope>
</reference>
<organism evidence="2 3">
    <name type="scientific">Plasmopara halstedii</name>
    <name type="common">Downy mildew of sunflower</name>
    <dbReference type="NCBI Taxonomy" id="4781"/>
    <lineage>
        <taxon>Eukaryota</taxon>
        <taxon>Sar</taxon>
        <taxon>Stramenopiles</taxon>
        <taxon>Oomycota</taxon>
        <taxon>Peronosporomycetes</taxon>
        <taxon>Peronosporales</taxon>
        <taxon>Peronosporaceae</taxon>
        <taxon>Plasmopara</taxon>
    </lineage>
</organism>
<dbReference type="Proteomes" id="UP000054928">
    <property type="component" value="Unassembled WGS sequence"/>
</dbReference>
<dbReference type="GeneID" id="59052754"/>
<accession>A0A0P1AWI8</accession>
<dbReference type="EMBL" id="CCYD01001864">
    <property type="protein sequence ID" value="CEG45966.1"/>
    <property type="molecule type" value="Genomic_DNA"/>
</dbReference>
<feature type="signal peptide" evidence="1">
    <location>
        <begin position="1"/>
        <end position="22"/>
    </location>
</feature>
<dbReference type="AlphaFoldDB" id="A0A0P1AWI8"/>
<evidence type="ECO:0000313" key="2">
    <source>
        <dbReference type="EMBL" id="CEG45966.1"/>
    </source>
</evidence>
<keyword evidence="3" id="KW-1185">Reference proteome</keyword>
<evidence type="ECO:0008006" key="4">
    <source>
        <dbReference type="Google" id="ProtNLM"/>
    </source>
</evidence>
<sequence>MRQSASTSALPLIRSIMQQVLALCLVTKDFSFSRPLICTHIANTAATIGQIQLLGVSIENLIRSPPMRIRRVMIA</sequence>
<feature type="chain" id="PRO_5006058982" description="RxLR-like protein" evidence="1">
    <location>
        <begin position="23"/>
        <end position="75"/>
    </location>
</feature>
<keyword evidence="1" id="KW-0732">Signal</keyword>
<proteinExistence type="predicted"/>
<name>A0A0P1AWI8_PLAHL</name>
<dbReference type="RefSeq" id="XP_036263359.1">
    <property type="nucleotide sequence ID" value="XM_036407100.1"/>
</dbReference>
<evidence type="ECO:0000256" key="1">
    <source>
        <dbReference type="SAM" id="SignalP"/>
    </source>
</evidence>
<protein>
    <recommendedName>
        <fullName evidence="4">RxLR-like protein</fullName>
    </recommendedName>
</protein>